<dbReference type="Proteomes" id="UP000005361">
    <property type="component" value="Chromosome"/>
</dbReference>
<dbReference type="HOGENOM" id="CLU_3331252_0_0_9"/>
<organism evidence="1 2">
    <name type="scientific">Pelosinus fermentans JBW45</name>
    <dbReference type="NCBI Taxonomy" id="1192197"/>
    <lineage>
        <taxon>Bacteria</taxon>
        <taxon>Bacillati</taxon>
        <taxon>Bacillota</taxon>
        <taxon>Negativicutes</taxon>
        <taxon>Selenomonadales</taxon>
        <taxon>Sporomusaceae</taxon>
        <taxon>Pelosinus</taxon>
    </lineage>
</organism>
<evidence type="ECO:0000313" key="2">
    <source>
        <dbReference type="Proteomes" id="UP000005361"/>
    </source>
</evidence>
<reference evidence="1 2" key="1">
    <citation type="journal article" date="2015" name="Genome Announc.">
        <title>Complete Genome Sequence of Pelosinus fermentans JBW45, a Member of a Remarkably Competitive Group of Negativicutes in the Firmicutes Phylum.</title>
        <authorList>
            <person name="De Leon K.B."/>
            <person name="Utturkar S.M."/>
            <person name="Camilleri L.B."/>
            <person name="Elias D.A."/>
            <person name="Arkin A.P."/>
            <person name="Fields M.W."/>
            <person name="Brown S.D."/>
            <person name="Wall J.D."/>
        </authorList>
    </citation>
    <scope>NUCLEOTIDE SEQUENCE [LARGE SCALE GENOMIC DNA]</scope>
    <source>
        <strain evidence="1 2">JBW45</strain>
    </source>
</reference>
<dbReference type="AlphaFoldDB" id="I9DFI7"/>
<dbReference type="EMBL" id="CP010978">
    <property type="protein sequence ID" value="AJQ28375.1"/>
    <property type="molecule type" value="Genomic_DNA"/>
</dbReference>
<dbReference type="STRING" id="1192197.JBW_03032"/>
<evidence type="ECO:0000313" key="1">
    <source>
        <dbReference type="EMBL" id="AJQ28375.1"/>
    </source>
</evidence>
<gene>
    <name evidence="1" type="ORF">JBW_03032</name>
</gene>
<name>I9DFI7_9FIRM</name>
<accession>I9DFI7</accession>
<sequence>MTIKFCSSVLLVHNIKDSREFYVARSSLWLRVSSMFIG</sequence>
<proteinExistence type="predicted"/>
<reference evidence="2" key="2">
    <citation type="submission" date="2015-02" db="EMBL/GenBank/DDBJ databases">
        <title>Complete Genome Sequence of Pelosinus fermentans JBW45.</title>
        <authorList>
            <person name="De Leon K.B."/>
            <person name="Utturkar S.M."/>
            <person name="Camilleri L.B."/>
            <person name="Arkin A.P."/>
            <person name="Fields M.W."/>
            <person name="Brown S.D."/>
            <person name="Wall J.D."/>
        </authorList>
    </citation>
    <scope>NUCLEOTIDE SEQUENCE [LARGE SCALE GENOMIC DNA]</scope>
    <source>
        <strain evidence="2">JBW45</strain>
    </source>
</reference>
<protein>
    <submittedName>
        <fullName evidence="1">Uncharacterized protein</fullName>
    </submittedName>
</protein>
<dbReference type="KEGG" id="pft:JBW_03032"/>